<dbReference type="Proteomes" id="UP001189429">
    <property type="component" value="Unassembled WGS sequence"/>
</dbReference>
<keyword evidence="3" id="KW-1133">Transmembrane helix</keyword>
<feature type="compositionally biased region" description="Low complexity" evidence="2">
    <location>
        <begin position="1211"/>
        <end position="1228"/>
    </location>
</feature>
<protein>
    <submittedName>
        <fullName evidence="4">Uncharacterized protein</fullName>
    </submittedName>
</protein>
<evidence type="ECO:0000256" key="2">
    <source>
        <dbReference type="SAM" id="MobiDB-lite"/>
    </source>
</evidence>
<comment type="caution">
    <text evidence="4">The sequence shown here is derived from an EMBL/GenBank/DDBJ whole genome shotgun (WGS) entry which is preliminary data.</text>
</comment>
<feature type="compositionally biased region" description="Acidic residues" evidence="2">
    <location>
        <begin position="1628"/>
        <end position="1659"/>
    </location>
</feature>
<keyword evidence="1" id="KW-0175">Coiled coil</keyword>
<reference evidence="4" key="1">
    <citation type="submission" date="2023-10" db="EMBL/GenBank/DDBJ databases">
        <authorList>
            <person name="Chen Y."/>
            <person name="Shah S."/>
            <person name="Dougan E. K."/>
            <person name="Thang M."/>
            <person name="Chan C."/>
        </authorList>
    </citation>
    <scope>NUCLEOTIDE SEQUENCE [LARGE SCALE GENOMIC DNA]</scope>
</reference>
<feature type="region of interest" description="Disordered" evidence="2">
    <location>
        <begin position="691"/>
        <end position="728"/>
    </location>
</feature>
<proteinExistence type="predicted"/>
<evidence type="ECO:0000256" key="1">
    <source>
        <dbReference type="SAM" id="Coils"/>
    </source>
</evidence>
<feature type="compositionally biased region" description="Basic residues" evidence="2">
    <location>
        <begin position="1610"/>
        <end position="1622"/>
    </location>
</feature>
<feature type="compositionally biased region" description="Basic and acidic residues" evidence="2">
    <location>
        <begin position="1359"/>
        <end position="1370"/>
    </location>
</feature>
<dbReference type="EMBL" id="CAUYUJ010012213">
    <property type="protein sequence ID" value="CAK0833446.1"/>
    <property type="molecule type" value="Genomic_DNA"/>
</dbReference>
<feature type="coiled-coil region" evidence="1">
    <location>
        <begin position="437"/>
        <end position="464"/>
    </location>
</feature>
<feature type="transmembrane region" description="Helical" evidence="3">
    <location>
        <begin position="483"/>
        <end position="503"/>
    </location>
</feature>
<evidence type="ECO:0000313" key="5">
    <source>
        <dbReference type="Proteomes" id="UP001189429"/>
    </source>
</evidence>
<keyword evidence="3" id="KW-0472">Membrane</keyword>
<organism evidence="4 5">
    <name type="scientific">Prorocentrum cordatum</name>
    <dbReference type="NCBI Taxonomy" id="2364126"/>
    <lineage>
        <taxon>Eukaryota</taxon>
        <taxon>Sar</taxon>
        <taxon>Alveolata</taxon>
        <taxon>Dinophyceae</taxon>
        <taxon>Prorocentrales</taxon>
        <taxon>Prorocentraceae</taxon>
        <taxon>Prorocentrum</taxon>
    </lineage>
</organism>
<evidence type="ECO:0000256" key="3">
    <source>
        <dbReference type="SAM" id="Phobius"/>
    </source>
</evidence>
<feature type="compositionally biased region" description="Acidic residues" evidence="2">
    <location>
        <begin position="1371"/>
        <end position="1385"/>
    </location>
</feature>
<accession>A0ABN9SNM0</accession>
<name>A0ABN9SNM0_9DINO</name>
<sequence>MDYLEQQGTARARLMWRAPNGPKEVIPADSLFYGAALADAPFTVEVQSGPASAGNSRMLNPPLGSIASGAQQRIWIEALDLADNTVSSTGFDFELTFTLLGNSTQNASVFCNDMPVGSARLLSAANATAQNGSAANATSGNEGSGTEISGNGSSVNESSESEAHGNETSADSIPCSTSLWLGRFPSVPLMAQRTEGDVQDHVHYVDFVLQFPGEYLLEARLLSENDTSGGGELLWQTPLAVKAVAALVQPQRCLVSGPGAEAFVAGATSVSVRHNALEKAAGTKSGGGQAMQAEEVVAACLAQLADKGAFIRDQDRAKLAPPPQPPKQVKPKTYSQVLRSCAWELEKLDNQAAAKAAAHQGAVEQLEQAKMAVEQAAAALTAARQRQAEGRDALEQAKRMEQAGLLPGYTPARGVELANAIAGLEASAAVTADGPEAASLEASRAVLQRKVDAIRADIAEAECAAAPSEDAPMGEFYSEVVPGFFQFIVLFSLAYGAGAIHLISRTTKGERLVEAWVIRFARECGLAQMSTPSSQWDISTHVHACAETWGHRGKGPIAKELGLTHFVDNTADCIWSVLYDSAGNASATMQAAVHFTGLNPVGNVSQFSPCCSVQSWRELAVMLELPYVDKAWDMLGPMGPPKMRSINMLPDLLSHLKHHIVQEFGHITYHGAVSAFAVYLVPALLAVSAMGKRPPPKSSPGSSVKAPRRQLKAKTPDAQVDAAQKSADQKLQDDNMCVKVLAQVHDALETINKDAIFAGVMDMEPLRIGDGGMQAPFSQEEFNNVLSTPPETNSTDHFYLCGGNFLWQSFTWLVNHRVPINHGQIAELQRFSYKHDDPPNRLEFNVVVCVDSANTDVLSHKGAMMRLSSPEPVFAVLFSIAKAIQEGVDEKIRMRWRKVLLTAPFQFEVVPEGEERFWRSQNLRQRLIEAGVVSHMSCRQWVYDIMGFKAAKERELQKSISSLVLAKMYNAKITFAGGANKITISDSFIDSAATVFERVLSQETARHWLEWAEEKMLGEYPFKTIAALQALVDRARSPVHISWAVWGITDLWRMELITLGDLSGKKMKDYRTSYIEVLNLKFDMKQYCLYTWLPTLGLKVEQVHKLQEVFEDFGSVRAKMSAYPGEVADTTWLVVWRSEGLNKIADILEDFICTVNWDMRYKDAVRSKHKINEFLEYDSVQEKLNEIKVELAKEMSVAIDCAQGSAGGGTAASATATETATPEAAPSGFESLPESEQEQWVKYANKLLSTYVELIPEPKTGAELENALKDSKLREIRGDPVGLVLYYFDVKGHGESEHRPELRIPSLREPIYTKIVRAVLKARAPPGGLGHIRNGEVAIIMDGGRKGNSNKLIAPWKENTSKEQQKKKKEDDDEDEDEEEDDQDDEKGSVTSSILQLVYTEESLKERRLRNKSSTGSVRQTEWAHMVSSSKICLPERARKHFPGTTAGDTIVGITKPDYSREWQISWKVKKELLGKRNIIRVGGKAKGADDGEGTDKAAERRTDATMGPCTLHGMPNTWYSELIHTFFAKLVIDMTPMDGKFAYQCLINRLGYVGIAFNEFHADELLKKLRAELMDDMKNPESKMYVPAYAKAMGCEAAAKPPPPTDTKAKKRAKGKPKAKPAVKPLEEEEPGEPDGEDVPSEELPNDDEDGEVWDPDA</sequence>
<keyword evidence="5" id="KW-1185">Reference proteome</keyword>
<keyword evidence="3" id="KW-0812">Transmembrane</keyword>
<evidence type="ECO:0000313" key="4">
    <source>
        <dbReference type="EMBL" id="CAK0833446.1"/>
    </source>
</evidence>
<feature type="coiled-coil region" evidence="1">
    <location>
        <begin position="356"/>
        <end position="386"/>
    </location>
</feature>
<feature type="transmembrane region" description="Helical" evidence="3">
    <location>
        <begin position="667"/>
        <end position="690"/>
    </location>
</feature>
<feature type="region of interest" description="Disordered" evidence="2">
    <location>
        <begin position="1598"/>
        <end position="1659"/>
    </location>
</feature>
<feature type="compositionally biased region" description="Low complexity" evidence="2">
    <location>
        <begin position="133"/>
        <end position="158"/>
    </location>
</feature>
<gene>
    <name evidence="4" type="ORF">PCOR1329_LOCUS31156</name>
</gene>
<feature type="region of interest" description="Disordered" evidence="2">
    <location>
        <begin position="1349"/>
        <end position="1392"/>
    </location>
</feature>
<feature type="region of interest" description="Disordered" evidence="2">
    <location>
        <begin position="133"/>
        <end position="172"/>
    </location>
</feature>
<feature type="region of interest" description="Disordered" evidence="2">
    <location>
        <begin position="1208"/>
        <end position="1233"/>
    </location>
</feature>